<dbReference type="SUPFAM" id="SSF52218">
    <property type="entry name" value="Flavoproteins"/>
    <property type="match status" value="1"/>
</dbReference>
<dbReference type="InterPro" id="IPR008254">
    <property type="entry name" value="Flavodoxin/NO_synth"/>
</dbReference>
<dbReference type="InterPro" id="IPR029039">
    <property type="entry name" value="Flavoprotein-like_sf"/>
</dbReference>
<evidence type="ECO:0000313" key="4">
    <source>
        <dbReference type="Proteomes" id="UP000606870"/>
    </source>
</evidence>
<dbReference type="PROSITE" id="PS50902">
    <property type="entry name" value="FLAVODOXIN_LIKE"/>
    <property type="match status" value="1"/>
</dbReference>
<dbReference type="PANTHER" id="PTHR39201:SF1">
    <property type="entry name" value="FLAVODOXIN-LIKE DOMAIN-CONTAINING PROTEIN"/>
    <property type="match status" value="1"/>
</dbReference>
<dbReference type="PROSITE" id="PS00201">
    <property type="entry name" value="FLAVODOXIN"/>
    <property type="match status" value="1"/>
</dbReference>
<accession>A0ABR6VHQ5</accession>
<dbReference type="EMBL" id="JACOGK010000013">
    <property type="protein sequence ID" value="MBC3536749.1"/>
    <property type="molecule type" value="Genomic_DNA"/>
</dbReference>
<dbReference type="Gene3D" id="3.40.50.360">
    <property type="match status" value="1"/>
</dbReference>
<keyword evidence="4" id="KW-1185">Reference proteome</keyword>
<evidence type="ECO:0000259" key="2">
    <source>
        <dbReference type="PROSITE" id="PS50902"/>
    </source>
</evidence>
<comment type="caution">
    <text evidence="3">The sequence shown here is derived from an EMBL/GenBank/DDBJ whole genome shotgun (WGS) entry which is preliminary data.</text>
</comment>
<feature type="domain" description="Flavodoxin-like" evidence="2">
    <location>
        <begin position="52"/>
        <end position="209"/>
    </location>
</feature>
<proteinExistence type="predicted"/>
<feature type="chain" id="PRO_5045635556" evidence="1">
    <location>
        <begin position="22"/>
        <end position="209"/>
    </location>
</feature>
<dbReference type="Proteomes" id="UP000606870">
    <property type="component" value="Unassembled WGS sequence"/>
</dbReference>
<dbReference type="Pfam" id="PF12682">
    <property type="entry name" value="Flavodoxin_4"/>
    <property type="match status" value="1"/>
</dbReference>
<dbReference type="PANTHER" id="PTHR39201">
    <property type="entry name" value="EXPORTED PROTEIN-RELATED"/>
    <property type="match status" value="1"/>
</dbReference>
<organism evidence="3 4">
    <name type="scientific">Megasphaera hominis</name>
    <dbReference type="NCBI Taxonomy" id="159836"/>
    <lineage>
        <taxon>Bacteria</taxon>
        <taxon>Bacillati</taxon>
        <taxon>Bacillota</taxon>
        <taxon>Negativicutes</taxon>
        <taxon>Veillonellales</taxon>
        <taxon>Veillonellaceae</taxon>
        <taxon>Megasphaera</taxon>
    </lineage>
</organism>
<sequence>MKMKKILVLALGLLMVFGLSACGNKADSASGASAKETKTEASAQAIKHDGKVLVVYYSASGHTKNVASYIATATKGDVLELQPAQPYSEADLDYNNDTSRVSKEHKDESLRNVPLVKDKVDNWSSYDTVFIGYPIWWGIAAWPVDTFVKANDFTGKTVIPFATSYSSGLGESGKLLQKMAGTGNWLEGKRFPSGASQQDVQDWIKTLGF</sequence>
<dbReference type="RefSeq" id="WP_186502904.1">
    <property type="nucleotide sequence ID" value="NZ_JACOGK010000013.1"/>
</dbReference>
<dbReference type="InterPro" id="IPR001226">
    <property type="entry name" value="Flavodoxin_CS"/>
</dbReference>
<evidence type="ECO:0000256" key="1">
    <source>
        <dbReference type="SAM" id="SignalP"/>
    </source>
</evidence>
<name>A0ABR6VHQ5_9FIRM</name>
<protein>
    <submittedName>
        <fullName evidence="3">Flavodoxin</fullName>
    </submittedName>
</protein>
<dbReference type="PROSITE" id="PS51257">
    <property type="entry name" value="PROKAR_LIPOPROTEIN"/>
    <property type="match status" value="1"/>
</dbReference>
<reference evidence="3 4" key="1">
    <citation type="submission" date="2020-08" db="EMBL/GenBank/DDBJ databases">
        <authorList>
            <person name="Liu C."/>
            <person name="Sun Q."/>
        </authorList>
    </citation>
    <scope>NUCLEOTIDE SEQUENCE [LARGE SCALE GENOMIC DNA]</scope>
    <source>
        <strain evidence="3 4">NSJ-59</strain>
    </source>
</reference>
<gene>
    <name evidence="3" type="ORF">H8J70_05740</name>
</gene>
<keyword evidence="1" id="KW-0732">Signal</keyword>
<feature type="signal peptide" evidence="1">
    <location>
        <begin position="1"/>
        <end position="21"/>
    </location>
</feature>
<evidence type="ECO:0000313" key="3">
    <source>
        <dbReference type="EMBL" id="MBC3536749.1"/>
    </source>
</evidence>